<sequence length="267" mass="29590">ILLCCPTAFLFADYNEGTPLLSNKDMLNSLLAEFGAKGAGGKKPIWQGKSITGIKERNFKKAMGIIEEAAKDLSAAQGLPIECLVVRIGICLSVHQQCEEVEVAGAIMLDLSIKRGDIILSTSGISDTDISLIFMNTVRNDATCVGPTQWPPTSLCSLSTAELWQSKFAGNQLFTYFDDQFLFVPMLSRPELQYWLRTAHRRCCTLATSSKVPLEETRPTHRWKLPIAGEVRQRSRERVVPSYPSYESVGITEFIDLQSIGGRVKVK</sequence>
<evidence type="ECO:0000313" key="1">
    <source>
        <dbReference type="EMBL" id="KAF4704791.1"/>
    </source>
</evidence>
<reference evidence="3 4" key="1">
    <citation type="submission" date="2020-04" db="EMBL/GenBank/DDBJ databases">
        <title>Perkinsus olseni comparative genomics.</title>
        <authorList>
            <person name="Bogema D.R."/>
        </authorList>
    </citation>
    <scope>NUCLEOTIDE SEQUENCE [LARGE SCALE GENOMIC DNA]</scope>
    <source>
        <strain evidence="1">ATCC PRA-205</strain>
        <strain evidence="2 3">ATCC PRA-207</strain>
    </source>
</reference>
<dbReference type="AlphaFoldDB" id="A0A7J6SUH1"/>
<protein>
    <submittedName>
        <fullName evidence="2">Alanyl-tRNA editing protein Aarsd1</fullName>
    </submittedName>
</protein>
<keyword evidence="3" id="KW-1185">Reference proteome</keyword>
<feature type="non-terminal residue" evidence="2">
    <location>
        <position position="267"/>
    </location>
</feature>
<feature type="non-terminal residue" evidence="2">
    <location>
        <position position="1"/>
    </location>
</feature>
<dbReference type="Proteomes" id="UP000574390">
    <property type="component" value="Unassembled WGS sequence"/>
</dbReference>
<evidence type="ECO:0000313" key="4">
    <source>
        <dbReference type="Proteomes" id="UP000574390"/>
    </source>
</evidence>
<gene>
    <name evidence="2" type="primary">AARSD1_1</name>
    <name evidence="1" type="synonym">AARSD1_3</name>
    <name evidence="1" type="ORF">FOZ62_008599</name>
    <name evidence="2" type="ORF">FOZ63_009432</name>
</gene>
<evidence type="ECO:0000313" key="3">
    <source>
        <dbReference type="Proteomes" id="UP000553632"/>
    </source>
</evidence>
<comment type="caution">
    <text evidence="2">The sequence shown here is derived from an EMBL/GenBank/DDBJ whole genome shotgun (WGS) entry which is preliminary data.</text>
</comment>
<accession>A0A7J6SUH1</accession>
<proteinExistence type="predicted"/>
<dbReference type="EMBL" id="JABANO010015846">
    <property type="protein sequence ID" value="KAF4736182.1"/>
    <property type="molecule type" value="Genomic_DNA"/>
</dbReference>
<evidence type="ECO:0000313" key="2">
    <source>
        <dbReference type="EMBL" id="KAF4736182.1"/>
    </source>
</evidence>
<organism evidence="2 3">
    <name type="scientific">Perkinsus olseni</name>
    <name type="common">Perkinsus atlanticus</name>
    <dbReference type="NCBI Taxonomy" id="32597"/>
    <lineage>
        <taxon>Eukaryota</taxon>
        <taxon>Sar</taxon>
        <taxon>Alveolata</taxon>
        <taxon>Perkinsozoa</taxon>
        <taxon>Perkinsea</taxon>
        <taxon>Perkinsida</taxon>
        <taxon>Perkinsidae</taxon>
        <taxon>Perkinsus</taxon>
    </lineage>
</organism>
<dbReference type="EMBL" id="JABANM010031320">
    <property type="protein sequence ID" value="KAF4704791.1"/>
    <property type="molecule type" value="Genomic_DNA"/>
</dbReference>
<dbReference type="Proteomes" id="UP000553632">
    <property type="component" value="Unassembled WGS sequence"/>
</dbReference>
<name>A0A7J6SUH1_PEROL</name>